<feature type="domain" description="Translation elongation factor EF1B beta/delta subunit guanine nucleotide exchange" evidence="4">
    <location>
        <begin position="84"/>
        <end position="170"/>
    </location>
</feature>
<dbReference type="GeneID" id="7832023"/>
<evidence type="ECO:0000313" key="5">
    <source>
        <dbReference type="EMBL" id="EAR98811.1"/>
    </source>
</evidence>
<dbReference type="GO" id="GO:0005085">
    <property type="term" value="F:guanyl-nucleotide exchange factor activity"/>
    <property type="evidence" value="ECO:0007669"/>
    <property type="project" value="TreeGrafter"/>
</dbReference>
<dbReference type="SMART" id="SM00888">
    <property type="entry name" value="EF1_GNE"/>
    <property type="match status" value="1"/>
</dbReference>
<dbReference type="PANTHER" id="PTHR11595:SF21">
    <property type="entry name" value="ELONGATION FACTOR 1-BETA"/>
    <property type="match status" value="1"/>
</dbReference>
<reference evidence="6" key="1">
    <citation type="journal article" date="2006" name="PLoS Biol.">
        <title>Macronuclear genome sequence of the ciliate Tetrahymena thermophila, a model eukaryote.</title>
        <authorList>
            <person name="Eisen J.A."/>
            <person name="Coyne R.S."/>
            <person name="Wu M."/>
            <person name="Wu D."/>
            <person name="Thiagarajan M."/>
            <person name="Wortman J.R."/>
            <person name="Badger J.H."/>
            <person name="Ren Q."/>
            <person name="Amedeo P."/>
            <person name="Jones K.M."/>
            <person name="Tallon L.J."/>
            <person name="Delcher A.L."/>
            <person name="Salzberg S.L."/>
            <person name="Silva J.C."/>
            <person name="Haas B.J."/>
            <person name="Majoros W.H."/>
            <person name="Farzad M."/>
            <person name="Carlton J.M."/>
            <person name="Smith R.K. Jr."/>
            <person name="Garg J."/>
            <person name="Pearlman R.E."/>
            <person name="Karrer K.M."/>
            <person name="Sun L."/>
            <person name="Manning G."/>
            <person name="Elde N.C."/>
            <person name="Turkewitz A.P."/>
            <person name="Asai D.J."/>
            <person name="Wilkes D.E."/>
            <person name="Wang Y."/>
            <person name="Cai H."/>
            <person name="Collins K."/>
            <person name="Stewart B.A."/>
            <person name="Lee S.R."/>
            <person name="Wilamowska K."/>
            <person name="Weinberg Z."/>
            <person name="Ruzzo W.L."/>
            <person name="Wloga D."/>
            <person name="Gaertig J."/>
            <person name="Frankel J."/>
            <person name="Tsao C.-C."/>
            <person name="Gorovsky M.A."/>
            <person name="Keeling P.J."/>
            <person name="Waller R.F."/>
            <person name="Patron N.J."/>
            <person name="Cherry J.M."/>
            <person name="Stover N.A."/>
            <person name="Krieger C.J."/>
            <person name="del Toro C."/>
            <person name="Ryder H.F."/>
            <person name="Williamson S.C."/>
            <person name="Barbeau R.A."/>
            <person name="Hamilton E.P."/>
            <person name="Orias E."/>
        </authorList>
    </citation>
    <scope>NUCLEOTIDE SEQUENCE [LARGE SCALE GENOMIC DNA]</scope>
    <source>
        <strain evidence="6">SB210</strain>
    </source>
</reference>
<dbReference type="STRING" id="312017.Q23QS7"/>
<dbReference type="InterPro" id="IPR036219">
    <property type="entry name" value="eEF-1beta-like_sf"/>
</dbReference>
<dbReference type="Gene3D" id="3.30.70.60">
    <property type="match status" value="1"/>
</dbReference>
<dbReference type="RefSeq" id="XP_001019056.1">
    <property type="nucleotide sequence ID" value="XM_001019056.1"/>
</dbReference>
<evidence type="ECO:0000256" key="3">
    <source>
        <dbReference type="ARBA" id="ARBA00022917"/>
    </source>
</evidence>
<dbReference type="InParanoid" id="Q23QS7"/>
<dbReference type="InterPro" id="IPR014038">
    <property type="entry name" value="EF1B_bsu/dsu_GNE"/>
</dbReference>
<evidence type="ECO:0000313" key="6">
    <source>
        <dbReference type="Proteomes" id="UP000009168"/>
    </source>
</evidence>
<accession>Q23QS7</accession>
<keyword evidence="3" id="KW-0648">Protein biosynthesis</keyword>
<dbReference type="Pfam" id="PF00736">
    <property type="entry name" value="EF1_GNE"/>
    <property type="match status" value="1"/>
</dbReference>
<dbReference type="HOGENOM" id="CLU_050172_4_0_1"/>
<dbReference type="eggNOG" id="KOG1668">
    <property type="taxonomic scope" value="Eukaryota"/>
</dbReference>
<evidence type="ECO:0000256" key="1">
    <source>
        <dbReference type="ARBA" id="ARBA00007411"/>
    </source>
</evidence>
<dbReference type="GO" id="GO:0003746">
    <property type="term" value="F:translation elongation factor activity"/>
    <property type="evidence" value="ECO:0007669"/>
    <property type="project" value="UniProtKB-KW"/>
</dbReference>
<dbReference type="EMBL" id="GG662647">
    <property type="protein sequence ID" value="EAR98811.1"/>
    <property type="molecule type" value="Genomic_DNA"/>
</dbReference>
<comment type="similarity">
    <text evidence="1">Belongs to the EF-1-beta/EF-1-delta family.</text>
</comment>
<name>Q23QS7_TETTS</name>
<dbReference type="InterPro" id="IPR014717">
    <property type="entry name" value="Transl_elong_EF1B/ribsomal_bS6"/>
</dbReference>
<evidence type="ECO:0000256" key="2">
    <source>
        <dbReference type="ARBA" id="ARBA00022768"/>
    </source>
</evidence>
<organism evidence="5 6">
    <name type="scientific">Tetrahymena thermophila (strain SB210)</name>
    <dbReference type="NCBI Taxonomy" id="312017"/>
    <lineage>
        <taxon>Eukaryota</taxon>
        <taxon>Sar</taxon>
        <taxon>Alveolata</taxon>
        <taxon>Ciliophora</taxon>
        <taxon>Intramacronucleata</taxon>
        <taxon>Oligohymenophorea</taxon>
        <taxon>Hymenostomatida</taxon>
        <taxon>Tetrahymenina</taxon>
        <taxon>Tetrahymenidae</taxon>
        <taxon>Tetrahymena</taxon>
    </lineage>
</organism>
<dbReference type="OrthoDB" id="331763at2759"/>
<dbReference type="KEGG" id="tet:TTHERM_00251060"/>
<proteinExistence type="inferred from homology"/>
<dbReference type="PANTHER" id="PTHR11595">
    <property type="entry name" value="EF-HAND AND COILED-COIL DOMAIN-CONTAINING FAMILY MEMBER"/>
    <property type="match status" value="1"/>
</dbReference>
<gene>
    <name evidence="5" type="ORF">TTHERM_00251060</name>
</gene>
<dbReference type="AlphaFoldDB" id="Q23QS7"/>
<dbReference type="GO" id="GO:0005829">
    <property type="term" value="C:cytosol"/>
    <property type="evidence" value="ECO:0007669"/>
    <property type="project" value="TreeGrafter"/>
</dbReference>
<dbReference type="InterPro" id="IPR049720">
    <property type="entry name" value="EF1B_bsu/dsu"/>
</dbReference>
<keyword evidence="2" id="KW-0251">Elongation factor</keyword>
<dbReference type="CDD" id="cd00292">
    <property type="entry name" value="EF1B"/>
    <property type="match status" value="1"/>
</dbReference>
<dbReference type="SUPFAM" id="SSF54984">
    <property type="entry name" value="eEF-1beta-like"/>
    <property type="match status" value="1"/>
</dbReference>
<protein>
    <submittedName>
        <fullName evidence="5">EF-1 guanine nucleotide exchange domain protein</fullName>
    </submittedName>
</protein>
<sequence length="170" mass="19437">MEINKTFLEQLNQQKKNKNTFELNESDDDIDSCPFDTANNNQNAQQVKEVIRSDSLTFLDDFESKKSKDSVPKVSYKPTGSSAKSLIVLEVKPYSGELNLISFSDQIFDKVKIEGLVWNREVKILPISFSLKKIQVRCVIEDDKVIVDDLIDQIIILEDVFVDIISFTKV</sequence>
<keyword evidence="6" id="KW-1185">Reference proteome</keyword>
<dbReference type="GO" id="GO:0005853">
    <property type="term" value="C:eukaryotic translation elongation factor 1 complex"/>
    <property type="evidence" value="ECO:0007669"/>
    <property type="project" value="InterPro"/>
</dbReference>
<evidence type="ECO:0000259" key="4">
    <source>
        <dbReference type="SMART" id="SM00888"/>
    </source>
</evidence>
<dbReference type="Proteomes" id="UP000009168">
    <property type="component" value="Unassembled WGS sequence"/>
</dbReference>